<evidence type="ECO:0000313" key="2">
    <source>
        <dbReference type="EMBL" id="BAD07998.1"/>
    </source>
</evidence>
<dbReference type="EMBL" id="AP004997">
    <property type="protein sequence ID" value="BAD07998.1"/>
    <property type="molecule type" value="Genomic_DNA"/>
</dbReference>
<feature type="region of interest" description="Disordered" evidence="1">
    <location>
        <begin position="80"/>
        <end position="107"/>
    </location>
</feature>
<gene>
    <name evidence="2" type="primary">P0030G11.12</name>
</gene>
<evidence type="ECO:0000313" key="3">
    <source>
        <dbReference type="Proteomes" id="UP000000763"/>
    </source>
</evidence>
<organism evidence="2 3">
    <name type="scientific">Oryza sativa subsp. japonica</name>
    <name type="common">Rice</name>
    <dbReference type="NCBI Taxonomy" id="39947"/>
    <lineage>
        <taxon>Eukaryota</taxon>
        <taxon>Viridiplantae</taxon>
        <taxon>Streptophyta</taxon>
        <taxon>Embryophyta</taxon>
        <taxon>Tracheophyta</taxon>
        <taxon>Spermatophyta</taxon>
        <taxon>Magnoliopsida</taxon>
        <taxon>Liliopsida</taxon>
        <taxon>Poales</taxon>
        <taxon>Poaceae</taxon>
        <taxon>BOP clade</taxon>
        <taxon>Oryzoideae</taxon>
        <taxon>Oryzeae</taxon>
        <taxon>Oryzinae</taxon>
        <taxon>Oryza</taxon>
        <taxon>Oryza sativa</taxon>
    </lineage>
</organism>
<dbReference type="Proteomes" id="UP000000763">
    <property type="component" value="Chromosome 2"/>
</dbReference>
<sequence>MVTIRGMPMHETVALLERHVLSRRGIACFLAFCVLTPSTTAASLVLQLPSATCILHFLPLIDHPIQLHHSFPIASSHASSRVPRDACPAHQQLHSSSRRESQAGHGY</sequence>
<protein>
    <submittedName>
        <fullName evidence="2">Uncharacterized protein</fullName>
    </submittedName>
</protein>
<name>Q6Z6I7_ORYSJ</name>
<dbReference type="AlphaFoldDB" id="Q6Z6I7"/>
<feature type="compositionally biased region" description="Basic and acidic residues" evidence="1">
    <location>
        <begin position="97"/>
        <end position="107"/>
    </location>
</feature>
<accession>Q6Z6I7</accession>
<evidence type="ECO:0000256" key="1">
    <source>
        <dbReference type="SAM" id="MobiDB-lite"/>
    </source>
</evidence>
<reference evidence="3" key="1">
    <citation type="journal article" date="2005" name="Nature">
        <title>The map-based sequence of the rice genome.</title>
        <authorList>
            <consortium name="International rice genome sequencing project (IRGSP)"/>
            <person name="Matsumoto T."/>
            <person name="Wu J."/>
            <person name="Kanamori H."/>
            <person name="Katayose Y."/>
            <person name="Fujisawa M."/>
            <person name="Namiki N."/>
            <person name="Mizuno H."/>
            <person name="Yamamoto K."/>
            <person name="Antonio B.A."/>
            <person name="Baba T."/>
            <person name="Sakata K."/>
            <person name="Nagamura Y."/>
            <person name="Aoki H."/>
            <person name="Arikawa K."/>
            <person name="Arita K."/>
            <person name="Bito T."/>
            <person name="Chiden Y."/>
            <person name="Fujitsuka N."/>
            <person name="Fukunaka R."/>
            <person name="Hamada M."/>
            <person name="Harada C."/>
            <person name="Hayashi A."/>
            <person name="Hijishita S."/>
            <person name="Honda M."/>
            <person name="Hosokawa S."/>
            <person name="Ichikawa Y."/>
            <person name="Idonuma A."/>
            <person name="Iijima M."/>
            <person name="Ikeda M."/>
            <person name="Ikeno M."/>
            <person name="Ito K."/>
            <person name="Ito S."/>
            <person name="Ito T."/>
            <person name="Ito Y."/>
            <person name="Ito Y."/>
            <person name="Iwabuchi A."/>
            <person name="Kamiya K."/>
            <person name="Karasawa W."/>
            <person name="Kurita K."/>
            <person name="Katagiri S."/>
            <person name="Kikuta A."/>
            <person name="Kobayashi H."/>
            <person name="Kobayashi N."/>
            <person name="Machita K."/>
            <person name="Maehara T."/>
            <person name="Masukawa M."/>
            <person name="Mizubayashi T."/>
            <person name="Mukai Y."/>
            <person name="Nagasaki H."/>
            <person name="Nagata Y."/>
            <person name="Naito S."/>
            <person name="Nakashima M."/>
            <person name="Nakama Y."/>
            <person name="Nakamichi Y."/>
            <person name="Nakamura M."/>
            <person name="Meguro A."/>
            <person name="Negishi M."/>
            <person name="Ohta I."/>
            <person name="Ohta T."/>
            <person name="Okamoto M."/>
            <person name="Ono N."/>
            <person name="Saji S."/>
            <person name="Sakaguchi M."/>
            <person name="Sakai K."/>
            <person name="Shibata M."/>
            <person name="Shimokawa T."/>
            <person name="Song J."/>
            <person name="Takazaki Y."/>
            <person name="Terasawa K."/>
            <person name="Tsugane M."/>
            <person name="Tsuji K."/>
            <person name="Ueda S."/>
            <person name="Waki K."/>
            <person name="Yamagata H."/>
            <person name="Yamamoto M."/>
            <person name="Yamamoto S."/>
            <person name="Yamane H."/>
            <person name="Yoshiki S."/>
            <person name="Yoshihara R."/>
            <person name="Yukawa K."/>
            <person name="Zhong H."/>
            <person name="Yano M."/>
            <person name="Yuan Q."/>
            <person name="Ouyang S."/>
            <person name="Liu J."/>
            <person name="Jones K.M."/>
            <person name="Gansberger K."/>
            <person name="Moffat K."/>
            <person name="Hill J."/>
            <person name="Bera J."/>
            <person name="Fadrosh D."/>
            <person name="Jin S."/>
            <person name="Johri S."/>
            <person name="Kim M."/>
            <person name="Overton L."/>
            <person name="Reardon M."/>
            <person name="Tsitrin T."/>
            <person name="Vuong H."/>
            <person name="Weaver B."/>
            <person name="Ciecko A."/>
            <person name="Tallon L."/>
            <person name="Jackson J."/>
            <person name="Pai G."/>
            <person name="Aken S.V."/>
            <person name="Utterback T."/>
            <person name="Reidmuller S."/>
            <person name="Feldblyum T."/>
            <person name="Hsiao J."/>
            <person name="Zismann V."/>
            <person name="Iobst S."/>
            <person name="de Vazeille A.R."/>
            <person name="Buell C.R."/>
            <person name="Ying K."/>
            <person name="Li Y."/>
            <person name="Lu T."/>
            <person name="Huang Y."/>
            <person name="Zhao Q."/>
            <person name="Feng Q."/>
            <person name="Zhang L."/>
            <person name="Zhu J."/>
            <person name="Weng Q."/>
            <person name="Mu J."/>
            <person name="Lu Y."/>
            <person name="Fan D."/>
            <person name="Liu Y."/>
            <person name="Guan J."/>
            <person name="Zhang Y."/>
            <person name="Yu S."/>
            <person name="Liu X."/>
            <person name="Zhang Y."/>
            <person name="Hong G."/>
            <person name="Han B."/>
            <person name="Choisne N."/>
            <person name="Demange N."/>
            <person name="Orjeda G."/>
            <person name="Samain S."/>
            <person name="Cattolico L."/>
            <person name="Pelletier E."/>
            <person name="Couloux A."/>
            <person name="Segurens B."/>
            <person name="Wincker P."/>
            <person name="D'Hont A."/>
            <person name="Scarpelli C."/>
            <person name="Weissenbach J."/>
            <person name="Salanoubat M."/>
            <person name="Quetier F."/>
            <person name="Yu Y."/>
            <person name="Kim H.R."/>
            <person name="Rambo T."/>
            <person name="Currie J."/>
            <person name="Collura K."/>
            <person name="Luo M."/>
            <person name="Yang T."/>
            <person name="Ammiraju J.S.S."/>
            <person name="Engler F."/>
            <person name="Soderlund C."/>
            <person name="Wing R.A."/>
            <person name="Palmer L.E."/>
            <person name="de la Bastide M."/>
            <person name="Spiegel L."/>
            <person name="Nascimento L."/>
            <person name="Zutavern T."/>
            <person name="O'Shaughnessy A."/>
            <person name="Dike S."/>
            <person name="Dedhia N."/>
            <person name="Preston R."/>
            <person name="Balija V."/>
            <person name="McCombie W.R."/>
            <person name="Chow T."/>
            <person name="Chen H."/>
            <person name="Chung M."/>
            <person name="Chen C."/>
            <person name="Shaw J."/>
            <person name="Wu H."/>
            <person name="Hsiao K."/>
            <person name="Chao Y."/>
            <person name="Chu M."/>
            <person name="Cheng C."/>
            <person name="Hour A."/>
            <person name="Lee P."/>
            <person name="Lin S."/>
            <person name="Lin Y."/>
            <person name="Liou J."/>
            <person name="Liu S."/>
            <person name="Hsing Y."/>
            <person name="Raghuvanshi S."/>
            <person name="Mohanty A."/>
            <person name="Bharti A.K."/>
            <person name="Gaur A."/>
            <person name="Gupta V."/>
            <person name="Kumar D."/>
            <person name="Ravi V."/>
            <person name="Vij S."/>
            <person name="Kapur A."/>
            <person name="Khurana P."/>
            <person name="Khurana P."/>
            <person name="Khurana J.P."/>
            <person name="Tyagi A.K."/>
            <person name="Gaikwad K."/>
            <person name="Singh A."/>
            <person name="Dalal V."/>
            <person name="Srivastava S."/>
            <person name="Dixit A."/>
            <person name="Pal A.K."/>
            <person name="Ghazi I.A."/>
            <person name="Yadav M."/>
            <person name="Pandit A."/>
            <person name="Bhargava A."/>
            <person name="Sureshbabu K."/>
            <person name="Batra K."/>
            <person name="Sharma T.R."/>
            <person name="Mohapatra T."/>
            <person name="Singh N.K."/>
            <person name="Messing J."/>
            <person name="Nelson A.B."/>
            <person name="Fuks G."/>
            <person name="Kavchok S."/>
            <person name="Keizer G."/>
            <person name="Linton E."/>
            <person name="Llaca V."/>
            <person name="Song R."/>
            <person name="Tanyolac B."/>
            <person name="Young S."/>
            <person name="Ho-Il K."/>
            <person name="Hahn J.H."/>
            <person name="Sangsakoo G."/>
            <person name="Vanavichit A."/>
            <person name="de Mattos Luiz.A.T."/>
            <person name="Zimmer P.D."/>
            <person name="Malone G."/>
            <person name="Dellagostin O."/>
            <person name="de Oliveira A.C."/>
            <person name="Bevan M."/>
            <person name="Bancroft I."/>
            <person name="Minx P."/>
            <person name="Cordum H."/>
            <person name="Wilson R."/>
            <person name="Cheng Z."/>
            <person name="Jin W."/>
            <person name="Jiang J."/>
            <person name="Leong S.A."/>
            <person name="Iwama H."/>
            <person name="Gojobori T."/>
            <person name="Itoh T."/>
            <person name="Niimura Y."/>
            <person name="Fujii Y."/>
            <person name="Habara T."/>
            <person name="Sakai H."/>
            <person name="Sato Y."/>
            <person name="Wilson G."/>
            <person name="Kumar K."/>
            <person name="McCouch S."/>
            <person name="Juretic N."/>
            <person name="Hoen D."/>
            <person name="Wright S."/>
            <person name="Bruskiewich R."/>
            <person name="Bureau T."/>
            <person name="Miyao A."/>
            <person name="Hirochika H."/>
            <person name="Nishikawa T."/>
            <person name="Kadowaki K."/>
            <person name="Sugiura M."/>
            <person name="Burr B."/>
            <person name="Sasaki T."/>
        </authorList>
    </citation>
    <scope>NUCLEOTIDE SEQUENCE [LARGE SCALE GENOMIC DNA]</scope>
    <source>
        <strain evidence="3">cv. Nipponbare</strain>
    </source>
</reference>
<reference evidence="3" key="2">
    <citation type="journal article" date="2008" name="Nucleic Acids Res.">
        <title>The rice annotation project database (RAP-DB): 2008 update.</title>
        <authorList>
            <consortium name="The rice annotation project (RAP)"/>
        </authorList>
    </citation>
    <scope>GENOME REANNOTATION</scope>
    <source>
        <strain evidence="3">cv. Nipponbare</strain>
    </source>
</reference>
<proteinExistence type="predicted"/>